<feature type="transmembrane region" description="Helical" evidence="6">
    <location>
        <begin position="160"/>
        <end position="178"/>
    </location>
</feature>
<sequence>MPAAIIALAFSMFTIGTTEFVVVGILPDISGSFHVPIATAGLLVTSYAIGIAVAGPVLVAVTGRFERKRLLLFWMGIFILANLATAFAPSFGILVIARVLASFSHASFVATAVALALGLVDENRRGKAVAVLFGGLTVALVVGVPLGALLGDHWGWRSPFVAISALGFLALVLNWALLRPVQPGPSVGLGRQLRLAVRPRLLVALLVAALGFAANLLAYTYISPLLIRVTDVAPSAVSAVLIVFGAAAAAGTFAAGPIGDRFPSSSPAGGLFGLAAALILVGAVAHSLAGTLVALVLWGAVGFGMATFLQLLVVAAAPDIPQIAASLTVSAFNVGIAAGSFGGGRVVNWFGVGATPYFGAVVAVAGGVVAALIAYRIRRDGPAQMHPGQEPAPDEVDTTT</sequence>
<name>A0A387BPC6_9MICO</name>
<dbReference type="InterPro" id="IPR020846">
    <property type="entry name" value="MFS_dom"/>
</dbReference>
<evidence type="ECO:0000256" key="5">
    <source>
        <dbReference type="ARBA" id="ARBA00023136"/>
    </source>
</evidence>
<dbReference type="PANTHER" id="PTHR43124:SF8">
    <property type="entry name" value="INNER MEMBRANE TRANSPORT PROTEIN YDHP"/>
    <property type="match status" value="1"/>
</dbReference>
<comment type="subcellular location">
    <subcellularLocation>
        <location evidence="1">Cell membrane</location>
        <topology evidence="1">Multi-pass membrane protein</topology>
    </subcellularLocation>
</comment>
<feature type="transmembrane region" description="Helical" evidence="6">
    <location>
        <begin position="268"/>
        <end position="289"/>
    </location>
</feature>
<evidence type="ECO:0000256" key="2">
    <source>
        <dbReference type="ARBA" id="ARBA00022475"/>
    </source>
</evidence>
<feature type="transmembrane region" description="Helical" evidence="6">
    <location>
        <begin position="71"/>
        <end position="97"/>
    </location>
</feature>
<dbReference type="InterPro" id="IPR011701">
    <property type="entry name" value="MFS"/>
</dbReference>
<feature type="transmembrane region" description="Helical" evidence="6">
    <location>
        <begin position="199"/>
        <end position="222"/>
    </location>
</feature>
<dbReference type="CDD" id="cd17324">
    <property type="entry name" value="MFS_NepI_like"/>
    <property type="match status" value="1"/>
</dbReference>
<dbReference type="GO" id="GO:0022857">
    <property type="term" value="F:transmembrane transporter activity"/>
    <property type="evidence" value="ECO:0007669"/>
    <property type="project" value="InterPro"/>
</dbReference>
<feature type="transmembrane region" description="Helical" evidence="6">
    <location>
        <begin position="36"/>
        <end position="59"/>
    </location>
</feature>
<feature type="transmembrane region" description="Helical" evidence="6">
    <location>
        <begin position="128"/>
        <end position="148"/>
    </location>
</feature>
<organism evidence="8 9">
    <name type="scientific">Gryllotalpicola protaetiae</name>
    <dbReference type="NCBI Taxonomy" id="2419771"/>
    <lineage>
        <taxon>Bacteria</taxon>
        <taxon>Bacillati</taxon>
        <taxon>Actinomycetota</taxon>
        <taxon>Actinomycetes</taxon>
        <taxon>Micrococcales</taxon>
        <taxon>Microbacteriaceae</taxon>
        <taxon>Gryllotalpicola</taxon>
    </lineage>
</organism>
<dbReference type="AlphaFoldDB" id="A0A387BPC6"/>
<evidence type="ECO:0000313" key="9">
    <source>
        <dbReference type="Proteomes" id="UP000275069"/>
    </source>
</evidence>
<accession>A0A387BPC6</accession>
<keyword evidence="3 6" id="KW-0812">Transmembrane</keyword>
<dbReference type="InterPro" id="IPR050189">
    <property type="entry name" value="MFS_Efflux_Transporters"/>
</dbReference>
<protein>
    <submittedName>
        <fullName evidence="8">MFS transporter</fullName>
    </submittedName>
</protein>
<evidence type="ECO:0000259" key="7">
    <source>
        <dbReference type="PROSITE" id="PS50850"/>
    </source>
</evidence>
<keyword evidence="2" id="KW-1003">Cell membrane</keyword>
<keyword evidence="5 6" id="KW-0472">Membrane</keyword>
<dbReference type="RefSeq" id="WP_120789436.1">
    <property type="nucleotide sequence ID" value="NZ_CP032624.1"/>
</dbReference>
<dbReference type="OrthoDB" id="9814237at2"/>
<dbReference type="EMBL" id="CP032624">
    <property type="protein sequence ID" value="AYG03904.1"/>
    <property type="molecule type" value="Genomic_DNA"/>
</dbReference>
<proteinExistence type="predicted"/>
<dbReference type="SUPFAM" id="SSF103473">
    <property type="entry name" value="MFS general substrate transporter"/>
    <property type="match status" value="1"/>
</dbReference>
<dbReference type="KEGG" id="gry:D7I44_10390"/>
<dbReference type="Proteomes" id="UP000275069">
    <property type="component" value="Chromosome"/>
</dbReference>
<dbReference type="PROSITE" id="PS50850">
    <property type="entry name" value="MFS"/>
    <property type="match status" value="1"/>
</dbReference>
<reference evidence="8 9" key="1">
    <citation type="submission" date="2018-09" db="EMBL/GenBank/DDBJ databases">
        <title>Genome sequencing of strain 2DFW10M-5.</title>
        <authorList>
            <person name="Heo J."/>
            <person name="Kim S.-J."/>
            <person name="Kwon S.-W."/>
        </authorList>
    </citation>
    <scope>NUCLEOTIDE SEQUENCE [LARGE SCALE GENOMIC DNA]</scope>
    <source>
        <strain evidence="8 9">2DFW10M-5</strain>
    </source>
</reference>
<dbReference type="Gene3D" id="1.20.1250.20">
    <property type="entry name" value="MFS general substrate transporter like domains"/>
    <property type="match status" value="2"/>
</dbReference>
<keyword evidence="4 6" id="KW-1133">Transmembrane helix</keyword>
<feature type="transmembrane region" description="Helical" evidence="6">
    <location>
        <begin position="295"/>
        <end position="316"/>
    </location>
</feature>
<feature type="transmembrane region" description="Helical" evidence="6">
    <location>
        <begin position="103"/>
        <end position="121"/>
    </location>
</feature>
<keyword evidence="9" id="KW-1185">Reference proteome</keyword>
<feature type="transmembrane region" description="Helical" evidence="6">
    <location>
        <begin position="323"/>
        <end position="342"/>
    </location>
</feature>
<dbReference type="GO" id="GO:0005886">
    <property type="term" value="C:plasma membrane"/>
    <property type="evidence" value="ECO:0007669"/>
    <property type="project" value="UniProtKB-SubCell"/>
</dbReference>
<dbReference type="Pfam" id="PF07690">
    <property type="entry name" value="MFS_1"/>
    <property type="match status" value="1"/>
</dbReference>
<dbReference type="PANTHER" id="PTHR43124">
    <property type="entry name" value="PURINE EFFLUX PUMP PBUE"/>
    <property type="match status" value="1"/>
</dbReference>
<dbReference type="InterPro" id="IPR036259">
    <property type="entry name" value="MFS_trans_sf"/>
</dbReference>
<gene>
    <name evidence="8" type="ORF">D7I44_10390</name>
</gene>
<evidence type="ECO:0000256" key="6">
    <source>
        <dbReference type="SAM" id="Phobius"/>
    </source>
</evidence>
<evidence type="ECO:0000256" key="4">
    <source>
        <dbReference type="ARBA" id="ARBA00022989"/>
    </source>
</evidence>
<feature type="domain" description="Major facilitator superfamily (MFS) profile" evidence="7">
    <location>
        <begin position="4"/>
        <end position="378"/>
    </location>
</feature>
<evidence type="ECO:0000256" key="3">
    <source>
        <dbReference type="ARBA" id="ARBA00022692"/>
    </source>
</evidence>
<feature type="transmembrane region" description="Helical" evidence="6">
    <location>
        <begin position="234"/>
        <end position="256"/>
    </location>
</feature>
<evidence type="ECO:0000256" key="1">
    <source>
        <dbReference type="ARBA" id="ARBA00004651"/>
    </source>
</evidence>
<evidence type="ECO:0000313" key="8">
    <source>
        <dbReference type="EMBL" id="AYG03904.1"/>
    </source>
</evidence>
<feature type="transmembrane region" description="Helical" evidence="6">
    <location>
        <begin position="354"/>
        <end position="375"/>
    </location>
</feature>